<accession>A0A317EEP8</accession>
<comment type="caution">
    <text evidence="2">The sequence shown here is derived from an EMBL/GenBank/DDBJ whole genome shotgun (WGS) entry which is preliminary data.</text>
</comment>
<dbReference type="PANTHER" id="PTHR30222:SF2">
    <property type="entry name" value="ABC TRANSPORTER SUBSTRATE-BINDING PROTEIN"/>
    <property type="match status" value="1"/>
</dbReference>
<evidence type="ECO:0000313" key="2">
    <source>
        <dbReference type="EMBL" id="PWR25231.1"/>
    </source>
</evidence>
<sequence>MAAMRRSAIAGFGDIRRGTNMLKLFSGAVMLAVGLSAGAQARDLTFASWGGNYQDAQRAAFFKPFAAQKGISFAEDTYLGGLADIKAMAETGQVKWDLVMVERADLILGCDEGLFEKLDWAKLGAADLLPTAIHPCGAGAVVVSYGIGYNKNGAGKAPQTWADFWDLKTWPGKRGLRAGPKMNMELALIADGVAPADVYKVLATPEGVDRAFRKLDEIKPSLQFWDAGAQPVDWLSTGNVAMSSAYNGRISNAVADGKPLGFVWTNNIYGMDSWAIPAKAPNKELAMEFIAFANTPAPQAEFPKYIPYGTSNVKAADLMAPDLRANLPAGVNMDTALFMDDVFWADHFDQISVRWNNWATQ</sequence>
<dbReference type="OrthoDB" id="9815444at2"/>
<proteinExistence type="predicted"/>
<reference evidence="2 3" key="1">
    <citation type="submission" date="2018-05" db="EMBL/GenBank/DDBJ databases">
        <title>Zavarzinia sp. HR-AS.</title>
        <authorList>
            <person name="Lee Y."/>
            <person name="Jeon C.O."/>
        </authorList>
    </citation>
    <scope>NUCLEOTIDE SEQUENCE [LARGE SCALE GENOMIC DNA]</scope>
    <source>
        <strain evidence="2 3">HR-AS</strain>
    </source>
</reference>
<dbReference type="Pfam" id="PF13416">
    <property type="entry name" value="SBP_bac_8"/>
    <property type="match status" value="1"/>
</dbReference>
<dbReference type="AlphaFoldDB" id="A0A317EEP8"/>
<dbReference type="PANTHER" id="PTHR30222">
    <property type="entry name" value="SPERMIDINE/PUTRESCINE-BINDING PERIPLASMIC PROTEIN"/>
    <property type="match status" value="1"/>
</dbReference>
<evidence type="ECO:0000313" key="3">
    <source>
        <dbReference type="Proteomes" id="UP000245461"/>
    </source>
</evidence>
<dbReference type="SUPFAM" id="SSF53850">
    <property type="entry name" value="Periplasmic binding protein-like II"/>
    <property type="match status" value="1"/>
</dbReference>
<evidence type="ECO:0000256" key="1">
    <source>
        <dbReference type="ARBA" id="ARBA00022729"/>
    </source>
</evidence>
<organism evidence="2 3">
    <name type="scientific">Zavarzinia aquatilis</name>
    <dbReference type="NCBI Taxonomy" id="2211142"/>
    <lineage>
        <taxon>Bacteria</taxon>
        <taxon>Pseudomonadati</taxon>
        <taxon>Pseudomonadota</taxon>
        <taxon>Alphaproteobacteria</taxon>
        <taxon>Rhodospirillales</taxon>
        <taxon>Zavarziniaceae</taxon>
        <taxon>Zavarzinia</taxon>
    </lineage>
</organism>
<dbReference type="EMBL" id="QGLE01000002">
    <property type="protein sequence ID" value="PWR25231.1"/>
    <property type="molecule type" value="Genomic_DNA"/>
</dbReference>
<dbReference type="Proteomes" id="UP000245461">
    <property type="component" value="Unassembled WGS sequence"/>
</dbReference>
<dbReference type="InterPro" id="IPR006059">
    <property type="entry name" value="SBP"/>
</dbReference>
<keyword evidence="3" id="KW-1185">Reference proteome</keyword>
<protein>
    <submittedName>
        <fullName evidence="2">Spermidine/putrescine ABC transporter substrate-binding protein</fullName>
    </submittedName>
</protein>
<gene>
    <name evidence="2" type="ORF">DKG74_05575</name>
</gene>
<name>A0A317EEP8_9PROT</name>
<dbReference type="Gene3D" id="3.40.190.10">
    <property type="entry name" value="Periplasmic binding protein-like II"/>
    <property type="match status" value="2"/>
</dbReference>
<dbReference type="CDD" id="cd13589">
    <property type="entry name" value="PBP2_polyamine_RpCGA009"/>
    <property type="match status" value="1"/>
</dbReference>
<keyword evidence="1" id="KW-0732">Signal</keyword>